<proteinExistence type="inferred from homology"/>
<evidence type="ECO:0000256" key="4">
    <source>
        <dbReference type="ARBA" id="ARBA00022801"/>
    </source>
</evidence>
<organism evidence="7 8">
    <name type="scientific">Thiothrix winogradskyi</name>
    <dbReference type="NCBI Taxonomy" id="96472"/>
    <lineage>
        <taxon>Bacteria</taxon>
        <taxon>Pseudomonadati</taxon>
        <taxon>Pseudomonadota</taxon>
        <taxon>Gammaproteobacteria</taxon>
        <taxon>Thiotrichales</taxon>
        <taxon>Thiotrichaceae</taxon>
        <taxon>Thiothrix</taxon>
    </lineage>
</organism>
<dbReference type="InterPro" id="IPR050966">
    <property type="entry name" value="Glutamyl_endopeptidase"/>
</dbReference>
<dbReference type="GO" id="GO:0016787">
    <property type="term" value="F:hydrolase activity"/>
    <property type="evidence" value="ECO:0007669"/>
    <property type="project" value="UniProtKB-KW"/>
</dbReference>
<keyword evidence="2 6" id="KW-0645">Protease</keyword>
<evidence type="ECO:0000256" key="2">
    <source>
        <dbReference type="ARBA" id="ARBA00022670"/>
    </source>
</evidence>
<keyword evidence="8" id="KW-1185">Reference proteome</keyword>
<dbReference type="InterPro" id="IPR018114">
    <property type="entry name" value="TRYPSIN_HIS"/>
</dbReference>
<reference evidence="7" key="1">
    <citation type="journal article" date="2022" name="Microorganisms">
        <title>Two New Species of Filamentous Sulfur Bacteria of the Genus Thiothrix, Thiothrix winogradskyi sp. nov. and 'Candidatus Thiothrix sulfatifontis' sp. nov.</title>
        <authorList>
            <person name="Ravin N.V."/>
            <person name="Rossetti S."/>
            <person name="Beletsky A.V."/>
            <person name="Kadnikov V.V."/>
            <person name="Rudenko T.S."/>
            <person name="Smolyakov D.D."/>
            <person name="Moskvitina M.I."/>
            <person name="Gureeva M.V."/>
            <person name="Mardanov A.V."/>
            <person name="Grabovich M.Y."/>
        </authorList>
    </citation>
    <scope>NUCLEOTIDE SEQUENCE</scope>
    <source>
        <strain evidence="7">CT3</strain>
    </source>
</reference>
<dbReference type="PROSITE" id="PS00134">
    <property type="entry name" value="TRYPSIN_HIS"/>
    <property type="match status" value="1"/>
</dbReference>
<dbReference type="RefSeq" id="WP_236501461.1">
    <property type="nucleotide sequence ID" value="NZ_CP091244.1"/>
</dbReference>
<evidence type="ECO:0000256" key="3">
    <source>
        <dbReference type="ARBA" id="ARBA00022729"/>
    </source>
</evidence>
<dbReference type="InterPro" id="IPR009003">
    <property type="entry name" value="Peptidase_S1_PA"/>
</dbReference>
<dbReference type="Gene3D" id="2.40.10.10">
    <property type="entry name" value="Trypsin-like serine proteases"/>
    <property type="match status" value="2"/>
</dbReference>
<evidence type="ECO:0000313" key="7">
    <source>
        <dbReference type="EMBL" id="UJS26114.1"/>
    </source>
</evidence>
<dbReference type="PANTHER" id="PTHR15462:SF8">
    <property type="entry name" value="SERINE PROTEASE"/>
    <property type="match status" value="1"/>
</dbReference>
<dbReference type="EMBL" id="CP091244">
    <property type="protein sequence ID" value="UJS26114.1"/>
    <property type="molecule type" value="Genomic_DNA"/>
</dbReference>
<keyword evidence="3 6" id="KW-0732">Signal</keyword>
<dbReference type="Proteomes" id="UP001054801">
    <property type="component" value="Chromosome"/>
</dbReference>
<dbReference type="PRINTS" id="PR00839">
    <property type="entry name" value="V8PROTEASE"/>
</dbReference>
<dbReference type="Pfam" id="PF13365">
    <property type="entry name" value="Trypsin_2"/>
    <property type="match status" value="1"/>
</dbReference>
<comment type="similarity">
    <text evidence="1 6">Belongs to the peptidase S1B family.</text>
</comment>
<name>A0ABY3T4D7_9GAMM</name>
<feature type="chain" id="PRO_5045014340" description="Serine protease" evidence="6">
    <location>
        <begin position="27"/>
        <end position="261"/>
    </location>
</feature>
<dbReference type="PANTHER" id="PTHR15462">
    <property type="entry name" value="SERINE PROTEASE"/>
    <property type="match status" value="1"/>
</dbReference>
<protein>
    <recommendedName>
        <fullName evidence="6">Serine protease</fullName>
        <ecNumber evidence="6">3.4.21.-</ecNumber>
    </recommendedName>
</protein>
<keyword evidence="4 6" id="KW-0378">Hydrolase</keyword>
<dbReference type="SUPFAM" id="SSF50494">
    <property type="entry name" value="Trypsin-like serine proteases"/>
    <property type="match status" value="1"/>
</dbReference>
<accession>A0ABY3T4D7</accession>
<evidence type="ECO:0000313" key="8">
    <source>
        <dbReference type="Proteomes" id="UP001054801"/>
    </source>
</evidence>
<dbReference type="EC" id="3.4.21.-" evidence="6"/>
<sequence>MRNNYFNTLIMAFLSGGFTLTLPANADPLTEGAYEAVIGLDSRYAVNPYAYPYNAVARITYVGNENVCSGWLSNANTLVTAGHCVWDTRLKTFATIDKVYPGYDGNRNTPPNGTCNVKERYAHQEFIKSENPAFDVGVIKLDCSNQNLQPLPYANLPEGIDFKGVSVTVSGYPGDKSSAEWQWAGQGKLLDYTPSLLSYDTDTNGGMSGSPIWLEAGDGKPPLVIGIHTTGYSSNGIGTKNEGVHLTESLMASIKAVEAQP</sequence>
<evidence type="ECO:0000256" key="5">
    <source>
        <dbReference type="ARBA" id="ARBA00022825"/>
    </source>
</evidence>
<evidence type="ECO:0000256" key="1">
    <source>
        <dbReference type="ARBA" id="ARBA00008764"/>
    </source>
</evidence>
<keyword evidence="5 6" id="KW-0720">Serine protease</keyword>
<gene>
    <name evidence="7" type="ORF">L2Y54_08760</name>
</gene>
<dbReference type="InterPro" id="IPR043504">
    <property type="entry name" value="Peptidase_S1_PA_chymotrypsin"/>
</dbReference>
<feature type="signal peptide" evidence="6">
    <location>
        <begin position="1"/>
        <end position="26"/>
    </location>
</feature>
<dbReference type="InterPro" id="IPR008256">
    <property type="entry name" value="Peptidase_S1B"/>
</dbReference>
<evidence type="ECO:0000256" key="6">
    <source>
        <dbReference type="RuleBase" id="RU004296"/>
    </source>
</evidence>